<evidence type="ECO:0000313" key="1">
    <source>
        <dbReference type="EMBL" id="ASS37927.1"/>
    </source>
</evidence>
<dbReference type="RefSeq" id="WP_094234161.1">
    <property type="nucleotide sequence ID" value="NZ_CP016199.1"/>
</dbReference>
<dbReference type="AlphaFoldDB" id="A0A223ASJ4"/>
<gene>
    <name evidence="1" type="ORF">AXF17_05430</name>
</gene>
<protein>
    <submittedName>
        <fullName evidence="1">Uncharacterized protein</fullName>
    </submittedName>
</protein>
<sequence length="113" mass="13315">MITGVDYILYTNKSQDALIEKIKESIPFWENPCFVIDNEDETTGIFISRDEEMFHLIDEKGFYIDELSGESPFLLMFNKKYSSKINRLTLVLAEDIEESKFSKQVFDWIRSIL</sequence>
<dbReference type="OrthoDB" id="2060268at2"/>
<evidence type="ECO:0000313" key="2">
    <source>
        <dbReference type="Proteomes" id="UP000214689"/>
    </source>
</evidence>
<proteinExistence type="predicted"/>
<name>A0A223ASJ4_9FIRM</name>
<accession>A0A223ASJ4</accession>
<reference evidence="2" key="1">
    <citation type="submission" date="2016-05" db="EMBL/GenBank/DDBJ databases">
        <authorList>
            <person name="Holder M.E."/>
            <person name="Ajami N.J."/>
            <person name="Petrosino J.F."/>
        </authorList>
    </citation>
    <scope>NUCLEOTIDE SEQUENCE [LARGE SCALE GENOMIC DNA]</scope>
    <source>
        <strain evidence="2">ATCC 700696</strain>
    </source>
</reference>
<organism evidence="1 2">
    <name type="scientific">Mogibacterium pumilum</name>
    <dbReference type="NCBI Taxonomy" id="86332"/>
    <lineage>
        <taxon>Bacteria</taxon>
        <taxon>Bacillati</taxon>
        <taxon>Bacillota</taxon>
        <taxon>Clostridia</taxon>
        <taxon>Peptostreptococcales</taxon>
        <taxon>Anaerovoracaceae</taxon>
        <taxon>Mogibacterium</taxon>
    </lineage>
</organism>
<keyword evidence="2" id="KW-1185">Reference proteome</keyword>
<dbReference type="EMBL" id="CP016199">
    <property type="protein sequence ID" value="ASS37927.1"/>
    <property type="molecule type" value="Genomic_DNA"/>
</dbReference>
<dbReference type="Proteomes" id="UP000214689">
    <property type="component" value="Chromosome"/>
</dbReference>